<dbReference type="GO" id="GO:0008330">
    <property type="term" value="F:protein tyrosine/threonine phosphatase activity"/>
    <property type="evidence" value="ECO:0007669"/>
    <property type="project" value="TreeGrafter"/>
</dbReference>
<dbReference type="GO" id="GO:0043409">
    <property type="term" value="P:negative regulation of MAPK cascade"/>
    <property type="evidence" value="ECO:0007669"/>
    <property type="project" value="TreeGrafter"/>
</dbReference>
<gene>
    <name evidence="8" type="ORF">BDV39DRAFT_172195</name>
</gene>
<name>A0A5N6X8N8_9EURO</name>
<evidence type="ECO:0000256" key="3">
    <source>
        <dbReference type="ARBA" id="ARBA00022801"/>
    </source>
</evidence>
<dbReference type="CDD" id="cd14498">
    <property type="entry name" value="DSP"/>
    <property type="match status" value="1"/>
</dbReference>
<dbReference type="InterPro" id="IPR029021">
    <property type="entry name" value="Prot-tyrosine_phosphatase-like"/>
</dbReference>
<protein>
    <recommendedName>
        <fullName evidence="2">protein-tyrosine-phosphatase</fullName>
        <ecNumber evidence="2">3.1.3.48</ecNumber>
    </recommendedName>
</protein>
<dbReference type="AlphaFoldDB" id="A0A5N6X8N8"/>
<dbReference type="Gene3D" id="3.90.190.10">
    <property type="entry name" value="Protein tyrosine phosphatase superfamily"/>
    <property type="match status" value="1"/>
</dbReference>
<dbReference type="GO" id="GO:0017017">
    <property type="term" value="F:MAP kinase tyrosine/serine/threonine phosphatase activity"/>
    <property type="evidence" value="ECO:0007669"/>
    <property type="project" value="TreeGrafter"/>
</dbReference>
<dbReference type="InterPro" id="IPR016130">
    <property type="entry name" value="Tyr_Pase_AS"/>
</dbReference>
<dbReference type="Pfam" id="PF00782">
    <property type="entry name" value="DSPc"/>
    <property type="match status" value="1"/>
</dbReference>
<proteinExistence type="inferred from homology"/>
<reference evidence="9" key="1">
    <citation type="submission" date="2019-04" db="EMBL/GenBank/DDBJ databases">
        <title>Friends and foes A comparative genomics studyof 23 Aspergillus species from section Flavi.</title>
        <authorList>
            <consortium name="DOE Joint Genome Institute"/>
            <person name="Kjaerbolling I."/>
            <person name="Vesth T."/>
            <person name="Frisvad J.C."/>
            <person name="Nybo J.L."/>
            <person name="Theobald S."/>
            <person name="Kildgaard S."/>
            <person name="Isbrandt T."/>
            <person name="Kuo A."/>
            <person name="Sato A."/>
            <person name="Lyhne E.K."/>
            <person name="Kogle M.E."/>
            <person name="Wiebenga A."/>
            <person name="Kun R.S."/>
            <person name="Lubbers R.J."/>
            <person name="Makela M.R."/>
            <person name="Barry K."/>
            <person name="Chovatia M."/>
            <person name="Clum A."/>
            <person name="Daum C."/>
            <person name="Haridas S."/>
            <person name="He G."/>
            <person name="LaButti K."/>
            <person name="Lipzen A."/>
            <person name="Mondo S."/>
            <person name="Riley R."/>
            <person name="Salamov A."/>
            <person name="Simmons B.A."/>
            <person name="Magnuson J.K."/>
            <person name="Henrissat B."/>
            <person name="Mortensen U.H."/>
            <person name="Larsen T.O."/>
            <person name="Devries R.P."/>
            <person name="Grigoriev I.V."/>
            <person name="Machida M."/>
            <person name="Baker S.E."/>
            <person name="Andersen M.R."/>
        </authorList>
    </citation>
    <scope>NUCLEOTIDE SEQUENCE [LARGE SCALE GENOMIC DNA]</scope>
    <source>
        <strain evidence="9">CBS 130017</strain>
    </source>
</reference>
<dbReference type="PANTHER" id="PTHR10159:SF519">
    <property type="entry name" value="DUAL SPECIFICITY PROTEIN PHOSPHATASE MPK3"/>
    <property type="match status" value="1"/>
</dbReference>
<evidence type="ECO:0000256" key="2">
    <source>
        <dbReference type="ARBA" id="ARBA00013064"/>
    </source>
</evidence>
<keyword evidence="4" id="KW-0904">Protein phosphatase</keyword>
<keyword evidence="9" id="KW-1185">Reference proteome</keyword>
<evidence type="ECO:0000313" key="8">
    <source>
        <dbReference type="EMBL" id="KAE8329282.1"/>
    </source>
</evidence>
<evidence type="ECO:0000313" key="9">
    <source>
        <dbReference type="Proteomes" id="UP000325945"/>
    </source>
</evidence>
<dbReference type="SMART" id="SM00195">
    <property type="entry name" value="DSPc"/>
    <property type="match status" value="1"/>
</dbReference>
<sequence length="268" mass="30257">MTPTINSPTIIPNPPNDEENQNPIPETKSTINSAEQKTRDERRKAWQKAFGARMREIIPGLVLGNVESSHKSDMLRENGINAIVSLTNARWVWWRGATRRAGIPEHRHKWVQCVDSSTQDLLVYMSDICDFIEQMAPPALRASSTLPGEQEHVLGGESLNARPGAVLVHCDMGISRSPTVIIAYLMRKYGIDREDALTFVRSKQKVKPSANFTRQLQIWEQVGYQVWENEERTIPKAPYQAFLDDRAALLKEKGLTGNEPLAPLTLDF</sequence>
<evidence type="ECO:0000256" key="1">
    <source>
        <dbReference type="ARBA" id="ARBA00008601"/>
    </source>
</evidence>
<dbReference type="InterPro" id="IPR000387">
    <property type="entry name" value="Tyr_Pase_dom"/>
</dbReference>
<dbReference type="EC" id="3.1.3.48" evidence="2"/>
<dbReference type="InterPro" id="IPR000340">
    <property type="entry name" value="Dual-sp_phosphatase_cat-dom"/>
</dbReference>
<evidence type="ECO:0000259" key="6">
    <source>
        <dbReference type="PROSITE" id="PS50054"/>
    </source>
</evidence>
<dbReference type="GO" id="GO:0005737">
    <property type="term" value="C:cytoplasm"/>
    <property type="evidence" value="ECO:0007669"/>
    <property type="project" value="TreeGrafter"/>
</dbReference>
<evidence type="ECO:0000256" key="4">
    <source>
        <dbReference type="ARBA" id="ARBA00022912"/>
    </source>
</evidence>
<dbReference type="PROSITE" id="PS00383">
    <property type="entry name" value="TYR_PHOSPHATASE_1"/>
    <property type="match status" value="1"/>
</dbReference>
<feature type="domain" description="Tyrosine-protein phosphatase" evidence="6">
    <location>
        <begin position="53"/>
        <end position="225"/>
    </location>
</feature>
<dbReference type="GO" id="GO:0033550">
    <property type="term" value="F:MAP kinase tyrosine phosphatase activity"/>
    <property type="evidence" value="ECO:0007669"/>
    <property type="project" value="TreeGrafter"/>
</dbReference>
<dbReference type="Proteomes" id="UP000325945">
    <property type="component" value="Unassembled WGS sequence"/>
</dbReference>
<dbReference type="PROSITE" id="PS50054">
    <property type="entry name" value="TYR_PHOSPHATASE_DUAL"/>
    <property type="match status" value="1"/>
</dbReference>
<dbReference type="SUPFAM" id="SSF52799">
    <property type="entry name" value="(Phosphotyrosine protein) phosphatases II"/>
    <property type="match status" value="1"/>
</dbReference>
<evidence type="ECO:0000256" key="5">
    <source>
        <dbReference type="SAM" id="MobiDB-lite"/>
    </source>
</evidence>
<comment type="similarity">
    <text evidence="1">Belongs to the protein-tyrosine phosphatase family. Non-receptor class dual specificity subfamily.</text>
</comment>
<feature type="domain" description="Tyrosine specific protein phosphatases" evidence="7">
    <location>
        <begin position="155"/>
        <end position="204"/>
    </location>
</feature>
<dbReference type="InterPro" id="IPR020422">
    <property type="entry name" value="TYR_PHOSPHATASE_DUAL_dom"/>
</dbReference>
<evidence type="ECO:0000259" key="7">
    <source>
        <dbReference type="PROSITE" id="PS50056"/>
    </source>
</evidence>
<feature type="region of interest" description="Disordered" evidence="5">
    <location>
        <begin position="1"/>
        <end position="41"/>
    </location>
</feature>
<dbReference type="EMBL" id="ML741780">
    <property type="protein sequence ID" value="KAE8329282.1"/>
    <property type="molecule type" value="Genomic_DNA"/>
</dbReference>
<dbReference type="PROSITE" id="PS50056">
    <property type="entry name" value="TYR_PHOSPHATASE_2"/>
    <property type="match status" value="1"/>
</dbReference>
<dbReference type="PANTHER" id="PTHR10159">
    <property type="entry name" value="DUAL SPECIFICITY PROTEIN PHOSPHATASE"/>
    <property type="match status" value="1"/>
</dbReference>
<accession>A0A5N6X8N8</accession>
<keyword evidence="3" id="KW-0378">Hydrolase</keyword>
<organism evidence="8 9">
    <name type="scientific">Aspergillus sergii</name>
    <dbReference type="NCBI Taxonomy" id="1034303"/>
    <lineage>
        <taxon>Eukaryota</taxon>
        <taxon>Fungi</taxon>
        <taxon>Dikarya</taxon>
        <taxon>Ascomycota</taxon>
        <taxon>Pezizomycotina</taxon>
        <taxon>Eurotiomycetes</taxon>
        <taxon>Eurotiomycetidae</taxon>
        <taxon>Eurotiales</taxon>
        <taxon>Aspergillaceae</taxon>
        <taxon>Aspergillus</taxon>
        <taxon>Aspergillus subgen. Circumdati</taxon>
    </lineage>
</organism>
<feature type="compositionally biased region" description="Low complexity" evidence="5">
    <location>
        <begin position="1"/>
        <end position="10"/>
    </location>
</feature>